<sequence length="104" mass="11911">MMHCANHIRRSSSPLSHPYLSMECASVLEMQDVSHEDGWWLGIRSGWTSQVPERRDDSRQFFSESASANDSVQPHAVNSSHSRVRRFLMVLILSLLELQRSEKG</sequence>
<comment type="caution">
    <text evidence="1">The sequence shown here is derived from an EMBL/GenBank/DDBJ whole genome shotgun (WGS) entry which is preliminary data.</text>
</comment>
<evidence type="ECO:0000313" key="2">
    <source>
        <dbReference type="Proteomes" id="UP000224080"/>
    </source>
</evidence>
<evidence type="ECO:0008006" key="3">
    <source>
        <dbReference type="Google" id="ProtNLM"/>
    </source>
</evidence>
<dbReference type="Proteomes" id="UP000224080">
    <property type="component" value="Unassembled WGS sequence"/>
</dbReference>
<dbReference type="AlphaFoldDB" id="A0A2B7XE11"/>
<dbReference type="EMBL" id="PDNC01000016">
    <property type="protein sequence ID" value="PGH07150.1"/>
    <property type="molecule type" value="Genomic_DNA"/>
</dbReference>
<accession>A0A2B7XE11</accession>
<gene>
    <name evidence="1" type="ORF">GX51_01937</name>
</gene>
<evidence type="ECO:0000313" key="1">
    <source>
        <dbReference type="EMBL" id="PGH07150.1"/>
    </source>
</evidence>
<name>A0A2B7XE11_9EURO</name>
<organism evidence="1 2">
    <name type="scientific">Blastomyces parvus</name>
    <dbReference type="NCBI Taxonomy" id="2060905"/>
    <lineage>
        <taxon>Eukaryota</taxon>
        <taxon>Fungi</taxon>
        <taxon>Dikarya</taxon>
        <taxon>Ascomycota</taxon>
        <taxon>Pezizomycotina</taxon>
        <taxon>Eurotiomycetes</taxon>
        <taxon>Eurotiomycetidae</taxon>
        <taxon>Onygenales</taxon>
        <taxon>Ajellomycetaceae</taxon>
        <taxon>Blastomyces</taxon>
    </lineage>
</organism>
<protein>
    <recommendedName>
        <fullName evidence="3">SH3 domain-containing protein</fullName>
    </recommendedName>
</protein>
<keyword evidence="2" id="KW-1185">Reference proteome</keyword>
<reference evidence="1 2" key="1">
    <citation type="submission" date="2017-10" db="EMBL/GenBank/DDBJ databases">
        <title>Comparative genomics in systemic dimorphic fungi from Ajellomycetaceae.</title>
        <authorList>
            <person name="Munoz J.F."/>
            <person name="Mcewen J.G."/>
            <person name="Clay O.K."/>
            <person name="Cuomo C.A."/>
        </authorList>
    </citation>
    <scope>NUCLEOTIDE SEQUENCE [LARGE SCALE GENOMIC DNA]</scope>
    <source>
        <strain evidence="1 2">UAMH130</strain>
    </source>
</reference>
<proteinExistence type="predicted"/>